<feature type="chain" id="PRO_5008922138" evidence="1">
    <location>
        <begin position="26"/>
        <end position="115"/>
    </location>
</feature>
<keyword evidence="1" id="KW-0732">Signal</keyword>
<protein>
    <submittedName>
        <fullName evidence="2">Uncharacterized protein</fullName>
    </submittedName>
</protein>
<accession>A0A1D3U8Y0</accession>
<dbReference type="VEuPathDB" id="PlasmoDB:POWCR01_000071500"/>
<dbReference type="VEuPathDB" id="PlasmoDB:PocGH01_10035100"/>
<feature type="signal peptide" evidence="1">
    <location>
        <begin position="1"/>
        <end position="25"/>
    </location>
</feature>
<dbReference type="AlphaFoldDB" id="A0A1D3U8Y0"/>
<evidence type="ECO:0000313" key="3">
    <source>
        <dbReference type="Proteomes" id="UP000242942"/>
    </source>
</evidence>
<proteinExistence type="predicted"/>
<keyword evidence="3" id="KW-1185">Reference proteome</keyword>
<dbReference type="OrthoDB" id="371349at2759"/>
<dbReference type="Proteomes" id="UP000242942">
    <property type="component" value="Chromosome 10"/>
</dbReference>
<organism evidence="2 3">
    <name type="scientific">Plasmodium ovale</name>
    <name type="common">malaria parasite P. ovale</name>
    <dbReference type="NCBI Taxonomy" id="36330"/>
    <lineage>
        <taxon>Eukaryota</taxon>
        <taxon>Sar</taxon>
        <taxon>Alveolata</taxon>
        <taxon>Apicomplexa</taxon>
        <taxon>Aconoidasida</taxon>
        <taxon>Haemosporida</taxon>
        <taxon>Plasmodiidae</taxon>
        <taxon>Plasmodium</taxon>
        <taxon>Plasmodium (Plasmodium)</taxon>
    </lineage>
</organism>
<name>A0A1D3U8Y0_PLAOA</name>
<reference evidence="2 3" key="1">
    <citation type="submission" date="2016-06" db="EMBL/GenBank/DDBJ databases">
        <authorList>
            <consortium name="Pathogen Informatics"/>
        </authorList>
    </citation>
    <scope>NUCLEOTIDE SEQUENCE [LARGE SCALE GENOMIC DNA]</scope>
    <source>
        <strain evidence="2">PocGH01</strain>
    </source>
</reference>
<gene>
    <name evidence="2" type="primary">PocGH01_10035100</name>
    <name evidence="2" type="ORF">POCGH01_10035100</name>
</gene>
<evidence type="ECO:0000313" key="2">
    <source>
        <dbReference type="EMBL" id="SCQ16598.1"/>
    </source>
</evidence>
<evidence type="ECO:0000256" key="1">
    <source>
        <dbReference type="SAM" id="SignalP"/>
    </source>
</evidence>
<sequence length="115" mass="13631">MCRLIYLLFLFSFFLVFIFPKGNVAHKDNPRVGRKMAFLFAQTELHEINVANPPYTVFNFATEAASMYDMVEDETKILHKKAMRRFRQDLGEKKDRASKLLSDVLRRSLHFFQHE</sequence>
<dbReference type="EMBL" id="LT594591">
    <property type="protein sequence ID" value="SCQ16598.1"/>
    <property type="molecule type" value="Genomic_DNA"/>
</dbReference>